<dbReference type="InterPro" id="IPR005123">
    <property type="entry name" value="Oxoglu/Fe-dep_dioxygenase_dom"/>
</dbReference>
<evidence type="ECO:0000256" key="2">
    <source>
        <dbReference type="SAM" id="SignalP"/>
    </source>
</evidence>
<feature type="signal peptide" evidence="2">
    <location>
        <begin position="1"/>
        <end position="19"/>
    </location>
</feature>
<gene>
    <name evidence="4" type="ORF">DBRI1063_LOCUS11586</name>
</gene>
<keyword evidence="1" id="KW-0479">Metal-binding</keyword>
<keyword evidence="1" id="KW-0560">Oxidoreductase</keyword>
<evidence type="ECO:0000313" key="4">
    <source>
        <dbReference type="EMBL" id="CAD9330999.1"/>
    </source>
</evidence>
<dbReference type="AlphaFoldDB" id="A0A7S1Z827"/>
<dbReference type="SUPFAM" id="SSF51197">
    <property type="entry name" value="Clavaminate synthase-like"/>
    <property type="match status" value="1"/>
</dbReference>
<evidence type="ECO:0000256" key="1">
    <source>
        <dbReference type="RuleBase" id="RU003682"/>
    </source>
</evidence>
<evidence type="ECO:0000259" key="3">
    <source>
        <dbReference type="PROSITE" id="PS51471"/>
    </source>
</evidence>
<dbReference type="GO" id="GO:0016491">
    <property type="term" value="F:oxidoreductase activity"/>
    <property type="evidence" value="ECO:0007669"/>
    <property type="project" value="UniProtKB-KW"/>
</dbReference>
<dbReference type="Gene3D" id="2.60.120.620">
    <property type="entry name" value="q2cbj1_9rhob like domain"/>
    <property type="match status" value="1"/>
</dbReference>
<dbReference type="EMBL" id="HBGN01018166">
    <property type="protein sequence ID" value="CAD9330999.1"/>
    <property type="molecule type" value="Transcribed_RNA"/>
</dbReference>
<organism evidence="4">
    <name type="scientific">Ditylum brightwellii</name>
    <dbReference type="NCBI Taxonomy" id="49249"/>
    <lineage>
        <taxon>Eukaryota</taxon>
        <taxon>Sar</taxon>
        <taxon>Stramenopiles</taxon>
        <taxon>Ochrophyta</taxon>
        <taxon>Bacillariophyta</taxon>
        <taxon>Mediophyceae</taxon>
        <taxon>Lithodesmiophycidae</taxon>
        <taxon>Lithodesmiales</taxon>
        <taxon>Lithodesmiaceae</taxon>
        <taxon>Ditylum</taxon>
    </lineage>
</organism>
<reference evidence="4" key="1">
    <citation type="submission" date="2021-01" db="EMBL/GenBank/DDBJ databases">
        <authorList>
            <person name="Corre E."/>
            <person name="Pelletier E."/>
            <person name="Niang G."/>
            <person name="Scheremetjew M."/>
            <person name="Finn R."/>
            <person name="Kale V."/>
            <person name="Holt S."/>
            <person name="Cochrane G."/>
            <person name="Meng A."/>
            <person name="Brown T."/>
            <person name="Cohen L."/>
        </authorList>
    </citation>
    <scope>NUCLEOTIDE SEQUENCE</scope>
    <source>
        <strain evidence="4">Pop2</strain>
    </source>
</reference>
<proteinExistence type="inferred from homology"/>
<keyword evidence="1" id="KW-0408">Iron</keyword>
<dbReference type="GO" id="GO:0046872">
    <property type="term" value="F:metal ion binding"/>
    <property type="evidence" value="ECO:0007669"/>
    <property type="project" value="UniProtKB-KW"/>
</dbReference>
<name>A0A7S1Z827_9STRA</name>
<sequence>MPSRTLFVTILQFLLSSSAIESFVILSNKQSIANRVSAKRLHVSTSVVVPEDVKTIKETVIQTNAKMHEEYVRKSEELFYGFYSPDGFTTFDLERSPTTWSCYSVDDDTHHCQDNNTNSEEEKVVMTNNKPFDIWNAMMEMEKRIIPAPFTKDELARVSSTPIISSEECDEIVHECENHYWGWGSSESRYGTPADKVGSMINLQDLSRSYSLVNFELLPRLFPAIISAFQSLKHTTVPENLRLAGSRVVKYDASQGRIELGLHRDGKLITANIALNHLNEYEGGGTLVQGLPNFRLNPIKMEKGHVLLHPGDVRHGGSPITKGIRYVLVCFILDKSIIPHEKYCQDRMCKDIEAFRSIPMEDDTRVEEREAFLTSACKHCADAFAFAEL</sequence>
<accession>A0A7S1Z827</accession>
<comment type="similarity">
    <text evidence="1">Belongs to the iron/ascorbate-dependent oxidoreductase family.</text>
</comment>
<keyword evidence="2" id="KW-0732">Signal</keyword>
<protein>
    <recommendedName>
        <fullName evidence="3">Fe2OG dioxygenase domain-containing protein</fullName>
    </recommendedName>
</protein>
<feature type="domain" description="Fe2OG dioxygenase" evidence="3">
    <location>
        <begin position="242"/>
        <end position="334"/>
    </location>
</feature>
<dbReference type="PROSITE" id="PS51471">
    <property type="entry name" value="FE2OG_OXY"/>
    <property type="match status" value="1"/>
</dbReference>
<feature type="chain" id="PRO_5031320941" description="Fe2OG dioxygenase domain-containing protein" evidence="2">
    <location>
        <begin position="20"/>
        <end position="389"/>
    </location>
</feature>